<dbReference type="Gene3D" id="3.30.720.100">
    <property type="match status" value="1"/>
</dbReference>
<dbReference type="RefSeq" id="WP_074955016.1">
    <property type="nucleotide sequence ID" value="NZ_FPBV01000019.1"/>
</dbReference>
<proteinExistence type="predicted"/>
<accession>A0A1I7KVJ1</accession>
<dbReference type="CDD" id="cd06588">
    <property type="entry name" value="PhnB_like"/>
    <property type="match status" value="1"/>
</dbReference>
<protein>
    <submittedName>
        <fullName evidence="2">Glyoxalase superfamily enzyme, possibly 3-demethylubiquinone-9 3-methyltransferase</fullName>
    </submittedName>
</protein>
<gene>
    <name evidence="2" type="ORF">SAMN05421543_11968</name>
</gene>
<dbReference type="Pfam" id="PF06983">
    <property type="entry name" value="3-dmu-9_3-mt"/>
    <property type="match status" value="1"/>
</dbReference>
<dbReference type="PANTHER" id="PTHR33990:SF4">
    <property type="entry name" value="PHNB-LIKE DOMAIN-CONTAINING PROTEIN"/>
    <property type="match status" value="1"/>
</dbReference>
<name>A0A1I7KVJ1_9BACL</name>
<reference evidence="3" key="1">
    <citation type="submission" date="2016-10" db="EMBL/GenBank/DDBJ databases">
        <authorList>
            <person name="Varghese N."/>
        </authorList>
    </citation>
    <scope>NUCLEOTIDE SEQUENCE [LARGE SCALE GENOMIC DNA]</scope>
    <source>
        <strain evidence="3">DSM 17980</strain>
    </source>
</reference>
<dbReference type="STRING" id="392015.SAMN05421543_11968"/>
<dbReference type="PANTHER" id="PTHR33990">
    <property type="entry name" value="PROTEIN YJDN-RELATED"/>
    <property type="match status" value="1"/>
</dbReference>
<feature type="domain" description="PhnB-like" evidence="1">
    <location>
        <begin position="3"/>
        <end position="121"/>
    </location>
</feature>
<dbReference type="GO" id="GO:0032259">
    <property type="term" value="P:methylation"/>
    <property type="evidence" value="ECO:0007669"/>
    <property type="project" value="UniProtKB-KW"/>
</dbReference>
<sequence>MSKITTFLMFDGQAEEAMKFYTSLFKDSQINHIFHSEDGKILHATFTLKGQTMMCMDTSVKHDFTFTPSISLFVTCDTEGEIDALFERLSEGGQVLMPLAPSPISQKFGWVTDKFGVSWQLNLSQ</sequence>
<dbReference type="PIRSF" id="PIRSF021700">
    <property type="entry name" value="3_dmu_93_MTrfase"/>
    <property type="match status" value="1"/>
</dbReference>
<dbReference type="InterPro" id="IPR009725">
    <property type="entry name" value="3_dmu_93_MTrfase"/>
</dbReference>
<evidence type="ECO:0000313" key="2">
    <source>
        <dbReference type="EMBL" id="SFV01336.1"/>
    </source>
</evidence>
<dbReference type="GO" id="GO:0008168">
    <property type="term" value="F:methyltransferase activity"/>
    <property type="evidence" value="ECO:0007669"/>
    <property type="project" value="UniProtKB-KW"/>
</dbReference>
<dbReference type="InterPro" id="IPR029068">
    <property type="entry name" value="Glyas_Bleomycin-R_OHBP_Dase"/>
</dbReference>
<keyword evidence="2" id="KW-0808">Transferase</keyword>
<dbReference type="InterPro" id="IPR028973">
    <property type="entry name" value="PhnB-like"/>
</dbReference>
<keyword evidence="3" id="KW-1185">Reference proteome</keyword>
<keyword evidence="2" id="KW-0489">Methyltransferase</keyword>
<keyword evidence="2" id="KW-0830">Ubiquinone</keyword>
<dbReference type="OrthoDB" id="9795306at2"/>
<dbReference type="EMBL" id="FPBV01000019">
    <property type="protein sequence ID" value="SFV01336.1"/>
    <property type="molecule type" value="Genomic_DNA"/>
</dbReference>
<dbReference type="AlphaFoldDB" id="A0A1I7KVJ1"/>
<evidence type="ECO:0000259" key="1">
    <source>
        <dbReference type="Pfam" id="PF06983"/>
    </source>
</evidence>
<organism evidence="2 3">
    <name type="scientific">Alicyclobacillus macrosporangiidus</name>
    <dbReference type="NCBI Taxonomy" id="392015"/>
    <lineage>
        <taxon>Bacteria</taxon>
        <taxon>Bacillati</taxon>
        <taxon>Bacillota</taxon>
        <taxon>Bacilli</taxon>
        <taxon>Bacillales</taxon>
        <taxon>Alicyclobacillaceae</taxon>
        <taxon>Alicyclobacillus</taxon>
    </lineage>
</organism>
<dbReference type="Proteomes" id="UP000183508">
    <property type="component" value="Unassembled WGS sequence"/>
</dbReference>
<dbReference type="SUPFAM" id="SSF54593">
    <property type="entry name" value="Glyoxalase/Bleomycin resistance protein/Dihydroxybiphenyl dioxygenase"/>
    <property type="match status" value="1"/>
</dbReference>
<dbReference type="Gene3D" id="3.30.720.110">
    <property type="match status" value="1"/>
</dbReference>
<evidence type="ECO:0000313" key="3">
    <source>
        <dbReference type="Proteomes" id="UP000183508"/>
    </source>
</evidence>